<feature type="region of interest" description="Disordered" evidence="1">
    <location>
        <begin position="415"/>
        <end position="439"/>
    </location>
</feature>
<dbReference type="PANTHER" id="PTHR11373">
    <property type="entry name" value="DEOXYNUCLEOSIDE TRIPHOSPHATE TRIPHOSPHOHYDROLASE"/>
    <property type="match status" value="1"/>
</dbReference>
<dbReference type="InterPro" id="IPR050135">
    <property type="entry name" value="dGTPase-like"/>
</dbReference>
<accession>A0ABU3BQ90</accession>
<proteinExistence type="predicted"/>
<dbReference type="RefSeq" id="WP_311662777.1">
    <property type="nucleotide sequence ID" value="NZ_JAVRHT010000012.1"/>
</dbReference>
<dbReference type="InterPro" id="IPR003607">
    <property type="entry name" value="HD/PDEase_dom"/>
</dbReference>
<reference evidence="3 4" key="1">
    <citation type="submission" date="2023-09" db="EMBL/GenBank/DDBJ databases">
        <authorList>
            <person name="Rey-Velasco X."/>
        </authorList>
    </citation>
    <scope>NUCLEOTIDE SEQUENCE [LARGE SCALE GENOMIC DNA]</scope>
    <source>
        <strain evidence="3 4">F394</strain>
    </source>
</reference>
<sequence>MRLPDSLRYTNAILDPVHGIVRLSNEERAVLNHPLFQRLHHIRQNGLLYYVFPAASHTRFEHSLGVLHIAQTIVESLLRNGYAASKKGRARSVGEAAEGEAVALHTLDEEVLTALIRVVRFAGLVHDLGHGPLSHTFDSFAPKTGPVIEIVRTDERLASVRGLAENIGQSDDPNKADRPRVEHEEMSCILFAVIWDQLLKDGEVATNATGVDAQHVPGVVAAAILQRPELCLSEGLKRYVPLLHDLIASAPLDADRMDYLERDSRSIGVTYGLYDRERVLRSLLVCTSHDSTTLRLAVKRSGIRAVENFVQARFQLFTQVYYHKTNRATSAMLEAIAKQAGDELDLFTPSTLDDLVETYLELSDETFIRVLKGDETVSKDLRDIARKISRRQLWKRVDEVTQVDVSDDVEVILKKAEDSEGTPPARGEKPTDRKAATQKAVKQRLEKHRRQLVAAHPDASLHLDTVDPKATKDIDRKDVARILHRGSDGVYGLVLGRSWADELPTLRVLAQEEVSIGRLYYSGDDETTLKALRAAALTLDDPQ</sequence>
<gene>
    <name evidence="3" type="ORF">RM540_06685</name>
</gene>
<dbReference type="Gene3D" id="1.10.3210.10">
    <property type="entry name" value="Hypothetical protein af1432"/>
    <property type="match status" value="1"/>
</dbReference>
<name>A0ABU3BQ90_9BACT</name>
<dbReference type="Proteomes" id="UP001267426">
    <property type="component" value="Unassembled WGS sequence"/>
</dbReference>
<dbReference type="SMART" id="SM00471">
    <property type="entry name" value="HDc"/>
    <property type="match status" value="1"/>
</dbReference>
<dbReference type="Pfam" id="PF19276">
    <property type="entry name" value="HD_assoc_2"/>
    <property type="match status" value="1"/>
</dbReference>
<protein>
    <submittedName>
        <fullName evidence="3">HD domain-containing protein</fullName>
    </submittedName>
</protein>
<feature type="domain" description="HD/PDEase" evidence="2">
    <location>
        <begin position="55"/>
        <end position="269"/>
    </location>
</feature>
<comment type="caution">
    <text evidence="3">The sequence shown here is derived from an EMBL/GenBank/DDBJ whole genome shotgun (WGS) entry which is preliminary data.</text>
</comment>
<feature type="compositionally biased region" description="Basic and acidic residues" evidence="1">
    <location>
        <begin position="426"/>
        <end position="435"/>
    </location>
</feature>
<dbReference type="PANTHER" id="PTHR11373:SF4">
    <property type="entry name" value="DEOXYNUCLEOSIDE TRIPHOSPHATE TRIPHOSPHOHYDROLASE SAMHD1"/>
    <property type="match status" value="1"/>
</dbReference>
<keyword evidence="4" id="KW-1185">Reference proteome</keyword>
<dbReference type="EMBL" id="JAVRHT010000012">
    <property type="protein sequence ID" value="MDT0631434.1"/>
    <property type="molecule type" value="Genomic_DNA"/>
</dbReference>
<dbReference type="CDD" id="cd00077">
    <property type="entry name" value="HDc"/>
    <property type="match status" value="1"/>
</dbReference>
<evidence type="ECO:0000313" key="3">
    <source>
        <dbReference type="EMBL" id="MDT0631434.1"/>
    </source>
</evidence>
<dbReference type="InterPro" id="IPR045509">
    <property type="entry name" value="HD_assoc_2"/>
</dbReference>
<evidence type="ECO:0000256" key="1">
    <source>
        <dbReference type="SAM" id="MobiDB-lite"/>
    </source>
</evidence>
<evidence type="ECO:0000313" key="4">
    <source>
        <dbReference type="Proteomes" id="UP001267426"/>
    </source>
</evidence>
<dbReference type="SUPFAM" id="SSF109604">
    <property type="entry name" value="HD-domain/PDEase-like"/>
    <property type="match status" value="1"/>
</dbReference>
<organism evidence="3 4">
    <name type="scientific">Rubrivirga litoralis</name>
    <dbReference type="NCBI Taxonomy" id="3075598"/>
    <lineage>
        <taxon>Bacteria</taxon>
        <taxon>Pseudomonadati</taxon>
        <taxon>Rhodothermota</taxon>
        <taxon>Rhodothermia</taxon>
        <taxon>Rhodothermales</taxon>
        <taxon>Rubricoccaceae</taxon>
        <taxon>Rubrivirga</taxon>
    </lineage>
</organism>
<evidence type="ECO:0000259" key="2">
    <source>
        <dbReference type="SMART" id="SM00471"/>
    </source>
</evidence>